<comment type="similarity">
    <text evidence="1">Belongs to the NADH dehydrogenase family.</text>
</comment>
<feature type="transmembrane region" description="Helical" evidence="9">
    <location>
        <begin position="383"/>
        <end position="401"/>
    </location>
</feature>
<dbReference type="PANTHER" id="PTHR43706">
    <property type="entry name" value="NADH DEHYDROGENASE"/>
    <property type="match status" value="1"/>
</dbReference>
<evidence type="ECO:0000256" key="3">
    <source>
        <dbReference type="ARBA" id="ARBA00022630"/>
    </source>
</evidence>
<keyword evidence="7" id="KW-0520">NAD</keyword>
<dbReference type="PANTHER" id="PTHR43706:SF47">
    <property type="entry name" value="EXTERNAL NADH-UBIQUINONE OXIDOREDUCTASE 1, MITOCHONDRIAL-RELATED"/>
    <property type="match status" value="1"/>
</dbReference>
<dbReference type="GO" id="GO:0050136">
    <property type="term" value="F:NADH dehydrogenase (quinone) (non-electrogenic) activity"/>
    <property type="evidence" value="ECO:0007669"/>
    <property type="project" value="UniProtKB-EC"/>
</dbReference>
<proteinExistence type="inferred from homology"/>
<reference evidence="13" key="1">
    <citation type="submission" date="2020-05" db="EMBL/GenBank/DDBJ databases">
        <title>Frigoriglobus tundricola gen. nov., sp. nov., a psychrotolerant cellulolytic planctomycete of the family Gemmataceae with two divergent copies of 16S rRNA gene.</title>
        <authorList>
            <person name="Kulichevskaya I.S."/>
            <person name="Ivanova A.A."/>
            <person name="Naumoff D.G."/>
            <person name="Beletsky A.V."/>
            <person name="Rijpstra W.I.C."/>
            <person name="Sinninghe Damste J.S."/>
            <person name="Mardanov A.V."/>
            <person name="Ravin N.V."/>
            <person name="Dedysh S.N."/>
        </authorList>
    </citation>
    <scope>NUCLEOTIDE SEQUENCE [LARGE SCALE GENOMIC DNA]</scope>
    <source>
        <strain evidence="13">PL17</strain>
    </source>
</reference>
<keyword evidence="4" id="KW-0274">FAD</keyword>
<evidence type="ECO:0000256" key="4">
    <source>
        <dbReference type="ARBA" id="ARBA00022827"/>
    </source>
</evidence>
<dbReference type="Pfam" id="PF07992">
    <property type="entry name" value="Pyr_redox_2"/>
    <property type="match status" value="1"/>
</dbReference>
<dbReference type="Gene3D" id="3.50.50.100">
    <property type="match status" value="1"/>
</dbReference>
<keyword evidence="9" id="KW-0812">Transmembrane</keyword>
<dbReference type="Proteomes" id="UP000503447">
    <property type="component" value="Chromosome"/>
</dbReference>
<dbReference type="EC" id="1.6.5.9" evidence="2"/>
<keyword evidence="13" id="KW-1185">Reference proteome</keyword>
<evidence type="ECO:0000313" key="12">
    <source>
        <dbReference type="EMBL" id="QJW92810.1"/>
    </source>
</evidence>
<evidence type="ECO:0000256" key="1">
    <source>
        <dbReference type="ARBA" id="ARBA00005272"/>
    </source>
</evidence>
<dbReference type="PRINTS" id="PR00368">
    <property type="entry name" value="FADPNR"/>
</dbReference>
<gene>
    <name evidence="12" type="ORF">FTUN_0307</name>
</gene>
<dbReference type="InterPro" id="IPR023753">
    <property type="entry name" value="FAD/NAD-binding_dom"/>
</dbReference>
<dbReference type="PRINTS" id="PR00411">
    <property type="entry name" value="PNDRDTASEI"/>
</dbReference>
<evidence type="ECO:0000256" key="2">
    <source>
        <dbReference type="ARBA" id="ARBA00012637"/>
    </source>
</evidence>
<dbReference type="InterPro" id="IPR054585">
    <property type="entry name" value="NDH2-like_C"/>
</dbReference>
<dbReference type="InterPro" id="IPR036188">
    <property type="entry name" value="FAD/NAD-bd_sf"/>
</dbReference>
<keyword evidence="6 12" id="KW-0560">Oxidoreductase</keyword>
<dbReference type="InterPro" id="IPR045024">
    <property type="entry name" value="NDH-2"/>
</dbReference>
<feature type="domain" description="External alternative NADH-ubiquinone oxidoreductase-like C-terminal" evidence="11">
    <location>
        <begin position="363"/>
        <end position="418"/>
    </location>
</feature>
<dbReference type="AlphaFoldDB" id="A0A6M5YHM0"/>
<accession>A0A6M5YHM0</accession>
<comment type="catalytic activity">
    <reaction evidence="8">
        <text>a quinone + NADH + H(+) = a quinol + NAD(+)</text>
        <dbReference type="Rhea" id="RHEA:46160"/>
        <dbReference type="ChEBI" id="CHEBI:15378"/>
        <dbReference type="ChEBI" id="CHEBI:24646"/>
        <dbReference type="ChEBI" id="CHEBI:57540"/>
        <dbReference type="ChEBI" id="CHEBI:57945"/>
        <dbReference type="ChEBI" id="CHEBI:132124"/>
        <dbReference type="EC" id="1.6.5.9"/>
    </reaction>
</comment>
<dbReference type="EMBL" id="CP053452">
    <property type="protein sequence ID" value="QJW92810.1"/>
    <property type="molecule type" value="Genomic_DNA"/>
</dbReference>
<evidence type="ECO:0000256" key="9">
    <source>
        <dbReference type="SAM" id="Phobius"/>
    </source>
</evidence>
<evidence type="ECO:0000256" key="6">
    <source>
        <dbReference type="ARBA" id="ARBA00023002"/>
    </source>
</evidence>
<keyword evidence="9" id="KW-0472">Membrane</keyword>
<keyword evidence="9" id="KW-1133">Transmembrane helix</keyword>
<evidence type="ECO:0000256" key="8">
    <source>
        <dbReference type="ARBA" id="ARBA00047599"/>
    </source>
</evidence>
<dbReference type="SUPFAM" id="SSF51905">
    <property type="entry name" value="FAD/NAD(P)-binding domain"/>
    <property type="match status" value="1"/>
</dbReference>
<organism evidence="12 13">
    <name type="scientific">Frigoriglobus tundricola</name>
    <dbReference type="NCBI Taxonomy" id="2774151"/>
    <lineage>
        <taxon>Bacteria</taxon>
        <taxon>Pseudomonadati</taxon>
        <taxon>Planctomycetota</taxon>
        <taxon>Planctomycetia</taxon>
        <taxon>Gemmatales</taxon>
        <taxon>Gemmataceae</taxon>
        <taxon>Frigoriglobus</taxon>
    </lineage>
</organism>
<dbReference type="Pfam" id="PF22366">
    <property type="entry name" value="NDH2_C"/>
    <property type="match status" value="1"/>
</dbReference>
<dbReference type="RefSeq" id="WP_171469137.1">
    <property type="nucleotide sequence ID" value="NZ_CP053452.2"/>
</dbReference>
<evidence type="ECO:0000256" key="5">
    <source>
        <dbReference type="ARBA" id="ARBA00022946"/>
    </source>
</evidence>
<name>A0A6M5YHM0_9BACT</name>
<keyword evidence="3" id="KW-0285">Flavoprotein</keyword>
<dbReference type="KEGG" id="ftj:FTUN_0307"/>
<evidence type="ECO:0000259" key="10">
    <source>
        <dbReference type="Pfam" id="PF07992"/>
    </source>
</evidence>
<feature type="domain" description="FAD/NAD(P)-binding" evidence="10">
    <location>
        <begin position="9"/>
        <end position="338"/>
    </location>
</feature>
<protein>
    <recommendedName>
        <fullName evidence="2">NADH:ubiquinone reductase (non-electrogenic)</fullName>
        <ecNumber evidence="2">1.6.5.9</ecNumber>
    </recommendedName>
</protein>
<sequence>MADGTAVHKVVIIGGGFGGMVAAQALDKTPTHVTLIDRRNFHLFQPLLYQVATGGLSPANIAAPLRSVLKKQRNTHVLLGEVTGFDLAAKAVLLKDGHSVPFDSLVVATGSTHHYFGHDEWATRAPGLKTVEDATEIRRRVLLAFERAEREPDPAVKARLLTFVVVGGGPTGVEMAGAISELARLTLSGDFRTFNPAIARVIIVEGQNRVLAGFHPQLSTKAKASLEGMGIEVWLDSHVTAIEPDHVLVKPEGGKGEARRIDTETVVWAAGVKASPLGKMIADAVGGVQVDRAGRVPVNPDCTVANRPDVFVIGDLASHPGKDGKPLPGLAPVAMQQGEYVAGVIVRRIKGETPKGPFSYLDKGSMATIGRAKAVAESMGFRFSGYLAWLAWLFIHILYLARFENRVMVLFQWFWNYITRNRAARLITGLRPPDSRGA</sequence>
<evidence type="ECO:0000259" key="11">
    <source>
        <dbReference type="Pfam" id="PF22366"/>
    </source>
</evidence>
<evidence type="ECO:0000256" key="7">
    <source>
        <dbReference type="ARBA" id="ARBA00023027"/>
    </source>
</evidence>
<keyword evidence="5" id="KW-0809">Transit peptide</keyword>
<evidence type="ECO:0000313" key="13">
    <source>
        <dbReference type="Proteomes" id="UP000503447"/>
    </source>
</evidence>